<feature type="signal peptide" evidence="1">
    <location>
        <begin position="1"/>
        <end position="22"/>
    </location>
</feature>
<reference evidence="2 3" key="1">
    <citation type="submission" date="2016-07" db="EMBL/GenBank/DDBJ databases">
        <title>Whole-genome of two Shewanella species isolated from a digestive organ of sea cucumber Apostichopus japonicus Selenka 1867.</title>
        <authorList>
            <person name="Hong H.-H."/>
            <person name="Choi H."/>
            <person name="Cheon S."/>
            <person name="Oh J.-S."/>
            <person name="Lee H.-G."/>
            <person name="Park C."/>
        </authorList>
    </citation>
    <scope>NUCLEOTIDE SEQUENCE [LARGE SCALE GENOMIC DNA]</scope>
    <source>
        <strain evidence="2 3">CSB03KR</strain>
    </source>
</reference>
<dbReference type="AlphaFoldDB" id="A0A1E5IR17"/>
<proteinExistence type="predicted"/>
<accession>A0A1E5IR17</accession>
<evidence type="ECO:0000313" key="2">
    <source>
        <dbReference type="EMBL" id="OEG72961.1"/>
    </source>
</evidence>
<dbReference type="InterPro" id="IPR021559">
    <property type="entry name" value="DUF3019"/>
</dbReference>
<gene>
    <name evidence="2" type="ORF">BEL05_10240</name>
</gene>
<evidence type="ECO:0000256" key="1">
    <source>
        <dbReference type="SAM" id="SignalP"/>
    </source>
</evidence>
<comment type="caution">
    <text evidence="2">The sequence shown here is derived from an EMBL/GenBank/DDBJ whole genome shotgun (WGS) entry which is preliminary data.</text>
</comment>
<name>A0A1E5IR17_SHECO</name>
<dbReference type="Proteomes" id="UP000095230">
    <property type="component" value="Unassembled WGS sequence"/>
</dbReference>
<keyword evidence="1" id="KW-0732">Signal</keyword>
<evidence type="ECO:0008006" key="4">
    <source>
        <dbReference type="Google" id="ProtNLM"/>
    </source>
</evidence>
<feature type="chain" id="PRO_5009178968" description="DUF3019 domain-containing protein" evidence="1">
    <location>
        <begin position="23"/>
        <end position="134"/>
    </location>
</feature>
<protein>
    <recommendedName>
        <fullName evidence="4">DUF3019 domain-containing protein</fullName>
    </recommendedName>
</protein>
<organism evidence="2 3">
    <name type="scientific">Shewanella colwelliana</name>
    <name type="common">Alteromonas colwelliana</name>
    <dbReference type="NCBI Taxonomy" id="23"/>
    <lineage>
        <taxon>Bacteria</taxon>
        <taxon>Pseudomonadati</taxon>
        <taxon>Pseudomonadota</taxon>
        <taxon>Gammaproteobacteria</taxon>
        <taxon>Alteromonadales</taxon>
        <taxon>Shewanellaceae</taxon>
        <taxon>Shewanella</taxon>
    </lineage>
</organism>
<dbReference type="Pfam" id="PF11456">
    <property type="entry name" value="DUF3019"/>
    <property type="match status" value="1"/>
</dbReference>
<evidence type="ECO:0000313" key="3">
    <source>
        <dbReference type="Proteomes" id="UP000095230"/>
    </source>
</evidence>
<dbReference type="OrthoDB" id="6265867at2"/>
<sequence>MTTYRLLLAVFVLISFFNSALAADNDSEASITLSPQFCITSAEEQSCDLTVVLNWEIDTPTTVCIMSDHESLTKWCADSPTTHSLSLAMLTDKDVQFVMVDKETHQTLAGVKLKVTPTAEPQVRRRYRNPWSLF</sequence>
<dbReference type="STRING" id="23.BEL05_10240"/>
<dbReference type="EMBL" id="MCBT01000046">
    <property type="protein sequence ID" value="OEG72961.1"/>
    <property type="molecule type" value="Genomic_DNA"/>
</dbReference>